<accession>A0A8S1IYM1</accession>
<comment type="similarity">
    <text evidence="4">Belongs to the UPP synthase family.</text>
</comment>
<proteinExistence type="inferred from homology"/>
<dbReference type="EC" id="2.5.1.87" evidence="5"/>
<dbReference type="GO" id="GO:0005789">
    <property type="term" value="C:endoplasmic reticulum membrane"/>
    <property type="evidence" value="ECO:0007669"/>
    <property type="project" value="UniProtKB-SubCell"/>
</dbReference>
<dbReference type="GO" id="GO:0045547">
    <property type="term" value="F:ditrans,polycis-polyprenyl diphosphate synthase [(2E,6E)-farnesyl diphosphate specific] activity"/>
    <property type="evidence" value="ECO:0007669"/>
    <property type="project" value="UniProtKB-EC"/>
</dbReference>
<evidence type="ECO:0000256" key="12">
    <source>
        <dbReference type="ARBA" id="ARBA00047353"/>
    </source>
</evidence>
<comment type="catalytic activity">
    <reaction evidence="12">
        <text>n isopentenyl diphosphate + (2E,6E)-farnesyl diphosphate = a di-trans,poly-cis-polyprenyl diphosphate + n diphosphate</text>
        <dbReference type="Rhea" id="RHEA:53008"/>
        <dbReference type="Rhea" id="RHEA-COMP:19494"/>
        <dbReference type="ChEBI" id="CHEBI:33019"/>
        <dbReference type="ChEBI" id="CHEBI:128769"/>
        <dbReference type="ChEBI" id="CHEBI:136960"/>
        <dbReference type="ChEBI" id="CHEBI:175763"/>
        <dbReference type="EC" id="2.5.1.87"/>
    </reaction>
</comment>
<evidence type="ECO:0000256" key="3">
    <source>
        <dbReference type="ARBA" id="ARBA00004922"/>
    </source>
</evidence>
<dbReference type="GO" id="GO:1904423">
    <property type="term" value="C:dehydrodolichyl diphosphate synthase complex"/>
    <property type="evidence" value="ECO:0007669"/>
    <property type="project" value="InterPro"/>
</dbReference>
<evidence type="ECO:0000256" key="8">
    <source>
        <dbReference type="ARBA" id="ARBA00022824"/>
    </source>
</evidence>
<evidence type="ECO:0000256" key="6">
    <source>
        <dbReference type="ARBA" id="ARBA00022679"/>
    </source>
</evidence>
<evidence type="ECO:0000313" key="14">
    <source>
        <dbReference type="Proteomes" id="UP000708148"/>
    </source>
</evidence>
<dbReference type="OrthoDB" id="537395at2759"/>
<keyword evidence="14" id="KW-1185">Reference proteome</keyword>
<dbReference type="EMBL" id="CAJHUC010001119">
    <property type="protein sequence ID" value="CAD7699833.1"/>
    <property type="molecule type" value="Genomic_DNA"/>
</dbReference>
<evidence type="ECO:0000256" key="1">
    <source>
        <dbReference type="ARBA" id="ARBA00001946"/>
    </source>
</evidence>
<reference evidence="13" key="1">
    <citation type="submission" date="2020-12" db="EMBL/GenBank/DDBJ databases">
        <authorList>
            <person name="Iha C."/>
        </authorList>
    </citation>
    <scope>NUCLEOTIDE SEQUENCE</scope>
</reference>
<dbReference type="InterPro" id="IPR036424">
    <property type="entry name" value="UPP_synth-like_sf"/>
</dbReference>
<dbReference type="PANTHER" id="PTHR21528">
    <property type="entry name" value="DEHYDRODOLICHYL DIPHOSPHATE SYNTHASE COMPLEX SUBUNIT NUS1"/>
    <property type="match status" value="1"/>
</dbReference>
<gene>
    <name evidence="13" type="ORF">OSTQU699_LOCUS5192</name>
</gene>
<evidence type="ECO:0000256" key="11">
    <source>
        <dbReference type="ARBA" id="ARBA00023136"/>
    </source>
</evidence>
<evidence type="ECO:0000256" key="9">
    <source>
        <dbReference type="ARBA" id="ARBA00022842"/>
    </source>
</evidence>
<evidence type="ECO:0000256" key="2">
    <source>
        <dbReference type="ARBA" id="ARBA00004586"/>
    </source>
</evidence>
<dbReference type="Proteomes" id="UP000708148">
    <property type="component" value="Unassembled WGS sequence"/>
</dbReference>
<comment type="subcellular location">
    <subcellularLocation>
        <location evidence="2">Endoplasmic reticulum membrane</location>
    </subcellularLocation>
</comment>
<keyword evidence="10" id="KW-1133">Transmembrane helix</keyword>
<dbReference type="InterPro" id="IPR038887">
    <property type="entry name" value="Nus1/NgBR"/>
</dbReference>
<keyword evidence="7" id="KW-0812">Transmembrane</keyword>
<dbReference type="AlphaFoldDB" id="A0A8S1IYM1"/>
<comment type="cofactor">
    <cofactor evidence="1">
        <name>Mg(2+)</name>
        <dbReference type="ChEBI" id="CHEBI:18420"/>
    </cofactor>
</comment>
<keyword evidence="9" id="KW-0460">Magnesium</keyword>
<keyword evidence="6" id="KW-0808">Transferase</keyword>
<evidence type="ECO:0000313" key="13">
    <source>
        <dbReference type="EMBL" id="CAD7699833.1"/>
    </source>
</evidence>
<protein>
    <recommendedName>
        <fullName evidence="5">ditrans,polycis-polyprenyl diphosphate synthase [(2E,6E)-farnesyldiphosphate specific]</fullName>
        <ecNumber evidence="5">2.5.1.87</ecNumber>
    </recommendedName>
</protein>
<comment type="caution">
    <text evidence="13">The sequence shown here is derived from an EMBL/GenBank/DDBJ whole genome shotgun (WGS) entry which is preliminary data.</text>
</comment>
<comment type="pathway">
    <text evidence="3">Protein modification; protein glycosylation.</text>
</comment>
<evidence type="ECO:0000256" key="5">
    <source>
        <dbReference type="ARBA" id="ARBA00012596"/>
    </source>
</evidence>
<organism evidence="13 14">
    <name type="scientific">Ostreobium quekettii</name>
    <dbReference type="NCBI Taxonomy" id="121088"/>
    <lineage>
        <taxon>Eukaryota</taxon>
        <taxon>Viridiplantae</taxon>
        <taxon>Chlorophyta</taxon>
        <taxon>core chlorophytes</taxon>
        <taxon>Ulvophyceae</taxon>
        <taxon>TCBD clade</taxon>
        <taxon>Bryopsidales</taxon>
        <taxon>Ostreobineae</taxon>
        <taxon>Ostreobiaceae</taxon>
        <taxon>Ostreobium</taxon>
    </lineage>
</organism>
<dbReference type="PANTHER" id="PTHR21528:SF0">
    <property type="entry name" value="DEHYDRODOLICHYL DIPHOSPHATE SYNTHASE COMPLEX SUBUNIT NUS1"/>
    <property type="match status" value="1"/>
</dbReference>
<name>A0A8S1IYM1_9CHLO</name>
<evidence type="ECO:0000256" key="10">
    <source>
        <dbReference type="ARBA" id="ARBA00022989"/>
    </source>
</evidence>
<keyword evidence="11" id="KW-0472">Membrane</keyword>
<evidence type="ECO:0000256" key="7">
    <source>
        <dbReference type="ARBA" id="ARBA00022692"/>
    </source>
</evidence>
<keyword evidence="8" id="KW-0256">Endoplasmic reticulum</keyword>
<dbReference type="Gene3D" id="3.40.1180.10">
    <property type="entry name" value="Decaprenyl diphosphate synthase-like"/>
    <property type="match status" value="1"/>
</dbReference>
<dbReference type="SUPFAM" id="SSF64005">
    <property type="entry name" value="Undecaprenyl diphosphate synthase"/>
    <property type="match status" value="1"/>
</dbReference>
<evidence type="ECO:0000256" key="4">
    <source>
        <dbReference type="ARBA" id="ARBA00005432"/>
    </source>
</evidence>
<sequence length="376" mass="41274">MALRRRAAAAPLDFRFHRPDALAKLCRYLSLALLCLAAFADHLLRALRPVLVVLAAGRFRERKTGCATAGSRGVKPKPPRVASIVVAETREERISWARIADLIVWCGQAGMRYVFVYDPRGLAKENPEGIAGALKIANKQGGWDIRWTFGWDTHQSILKPDGVFIAQNGQSIDKELRDHGKQHVIPQDHLVLHILSRQDSVAPVLKAVMHSRSASEDAPPLCDSADSLELPHRAEASIGYCLHVRADSNNALLQQPQDRSMGSGHTEDAAALPSQVCLEETSPKTVQHSNSSTNAPRSALKPHLLRSQIQETVCESAVLEPEIMFVVGGALSLSGCPPWHARFSEIYYLGALTGITKKNFESALSRYMGTEQRFGV</sequence>